<dbReference type="SUPFAM" id="SSF82185">
    <property type="entry name" value="Histone H3 K4-specific methyltransferase SET7/9 N-terminal domain"/>
    <property type="match status" value="2"/>
</dbReference>
<comment type="subcellular location">
    <subcellularLocation>
        <location evidence="1">Cytoplasmic vesicle</location>
        <location evidence="1">Secretory vesicle</location>
        <location evidence="1">Acrosome</location>
    </subcellularLocation>
</comment>
<comment type="caution">
    <text evidence="6">The sequence shown here is derived from an EMBL/GenBank/DDBJ whole genome shotgun (WGS) entry which is preliminary data.</text>
</comment>
<dbReference type="EMBL" id="CAVLEF010000006">
    <property type="protein sequence ID" value="CAK1545159.1"/>
    <property type="molecule type" value="Genomic_DNA"/>
</dbReference>
<evidence type="ECO:0000313" key="6">
    <source>
        <dbReference type="EMBL" id="CAK1545159.1"/>
    </source>
</evidence>
<proteinExistence type="predicted"/>
<evidence type="ECO:0000256" key="4">
    <source>
        <dbReference type="ARBA" id="ARBA00039854"/>
    </source>
</evidence>
<dbReference type="InterPro" id="IPR052472">
    <property type="entry name" value="MORN3"/>
</dbReference>
<dbReference type="Gene3D" id="2.20.110.10">
    <property type="entry name" value="Histone H3 K4-specific methyltransferase SET7/9 N-terminal domain"/>
    <property type="match status" value="3"/>
</dbReference>
<dbReference type="InterPro" id="IPR003409">
    <property type="entry name" value="MORN"/>
</dbReference>
<dbReference type="Proteomes" id="UP001497472">
    <property type="component" value="Unassembled WGS sequence"/>
</dbReference>
<dbReference type="PANTHER" id="PTHR46511:SF1">
    <property type="entry name" value="MORN REPEAT-CONTAINING PROTEIN 3"/>
    <property type="match status" value="1"/>
</dbReference>
<keyword evidence="7" id="KW-1185">Reference proteome</keyword>
<keyword evidence="3" id="KW-0968">Cytoplasmic vesicle</keyword>
<evidence type="ECO:0000256" key="5">
    <source>
        <dbReference type="ARBA" id="ARBA00045851"/>
    </source>
</evidence>
<organism evidence="6 7">
    <name type="scientific">Leptosia nina</name>
    <dbReference type="NCBI Taxonomy" id="320188"/>
    <lineage>
        <taxon>Eukaryota</taxon>
        <taxon>Metazoa</taxon>
        <taxon>Ecdysozoa</taxon>
        <taxon>Arthropoda</taxon>
        <taxon>Hexapoda</taxon>
        <taxon>Insecta</taxon>
        <taxon>Pterygota</taxon>
        <taxon>Neoptera</taxon>
        <taxon>Endopterygota</taxon>
        <taxon>Lepidoptera</taxon>
        <taxon>Glossata</taxon>
        <taxon>Ditrysia</taxon>
        <taxon>Papilionoidea</taxon>
        <taxon>Pieridae</taxon>
        <taxon>Pierinae</taxon>
        <taxon>Leptosia</taxon>
    </lineage>
</organism>
<keyword evidence="2" id="KW-0677">Repeat</keyword>
<comment type="function">
    <text evidence="5">Assembles a suppression complex (suppresome) by tethering SIRT1 and MDM2 to regulate composite modifications of p53/TP53. Confers both deacetylation-mediated functional inactivation, by SIRT1, and ubiquitination-dependent degradation, by MDM2, of p53/TP53, promoting a proliferative and cell survival behaviors. May play a role in the regulation of spermatogenesis.</text>
</comment>
<gene>
    <name evidence="6" type="ORF">LNINA_LOCUS4844</name>
</gene>
<name>A0AAV1J728_9NEOP</name>
<dbReference type="PANTHER" id="PTHR46511">
    <property type="entry name" value="MORN REPEAT-CONTAINING PROTEIN 3"/>
    <property type="match status" value="1"/>
</dbReference>
<dbReference type="SMART" id="SM00698">
    <property type="entry name" value="MORN"/>
    <property type="match status" value="6"/>
</dbReference>
<evidence type="ECO:0000256" key="3">
    <source>
        <dbReference type="ARBA" id="ARBA00023329"/>
    </source>
</evidence>
<reference evidence="6 7" key="1">
    <citation type="submission" date="2023-11" db="EMBL/GenBank/DDBJ databases">
        <authorList>
            <person name="Okamura Y."/>
        </authorList>
    </citation>
    <scope>NUCLEOTIDE SEQUENCE [LARGE SCALE GENOMIC DNA]</scope>
</reference>
<evidence type="ECO:0000313" key="7">
    <source>
        <dbReference type="Proteomes" id="UP001497472"/>
    </source>
</evidence>
<dbReference type="GO" id="GO:0001669">
    <property type="term" value="C:acrosomal vesicle"/>
    <property type="evidence" value="ECO:0007669"/>
    <property type="project" value="UniProtKB-SubCell"/>
</dbReference>
<accession>A0AAV1J728</accession>
<dbReference type="AlphaFoldDB" id="A0AAV1J728"/>
<protein>
    <recommendedName>
        <fullName evidence="4">MORN repeat-containing protein 3</fullName>
    </recommendedName>
</protein>
<sequence length="250" mass="29437">MPFYHYPRNFTPLLIAAEKKAVKNGVHHAIFTSRFDRYIGDWKKDLKEGKGRFLTCTGKLYEGDWYQGFRHGNGTLSNKLPNGTFQLEYRGEWVRGKPEGAGWRYYGNGDVYFGFWKRGQRHGYGKMWYTNGTMYVGYWNMSKKEGLGMFIQENGNRYEGHWNQDTKHGIGRFYHLHTGQLQEGCWDRNICVMSKITDIEIRQFCDFPTEYPITTECLVDAESILEDSKLWLHQKLGNIDEKLKFCINQM</sequence>
<evidence type="ECO:0000256" key="1">
    <source>
        <dbReference type="ARBA" id="ARBA00004218"/>
    </source>
</evidence>
<evidence type="ECO:0000256" key="2">
    <source>
        <dbReference type="ARBA" id="ARBA00022737"/>
    </source>
</evidence>
<dbReference type="Pfam" id="PF02493">
    <property type="entry name" value="MORN"/>
    <property type="match status" value="6"/>
</dbReference>